<dbReference type="RefSeq" id="WP_223420624.1">
    <property type="nucleotide sequence ID" value="NZ_JAIPME010000002.1"/>
</dbReference>
<keyword evidence="4" id="KW-1185">Reference proteome</keyword>
<keyword evidence="2" id="KW-1133">Transmembrane helix</keyword>
<evidence type="ECO:0000256" key="1">
    <source>
        <dbReference type="SAM" id="MobiDB-lite"/>
    </source>
</evidence>
<gene>
    <name evidence="3" type="ORF">K8P03_10830</name>
</gene>
<proteinExistence type="predicted"/>
<reference evidence="3 4" key="1">
    <citation type="submission" date="2021-08" db="EMBL/GenBank/DDBJ databases">
        <title>FDA dAtabase for Regulatory Grade micrObial Sequences (FDA-ARGOS): Supporting development and validation of Infectious Disease Dx tests.</title>
        <authorList>
            <person name="Sproer C."/>
            <person name="Gronow S."/>
            <person name="Severitt S."/>
            <person name="Schroder I."/>
            <person name="Tallon L."/>
            <person name="Sadzewicz L."/>
            <person name="Zhao X."/>
            <person name="Boylan J."/>
            <person name="Ott S."/>
            <person name="Bowen H."/>
            <person name="Vavikolanu K."/>
            <person name="Hazen T."/>
            <person name="Aluvathingal J."/>
            <person name="Nadendla S."/>
            <person name="Lowell S."/>
            <person name="Myers T."/>
            <person name="Yan Y."/>
            <person name="Sichtig H."/>
        </authorList>
    </citation>
    <scope>NUCLEOTIDE SEQUENCE [LARGE SCALE GENOMIC DNA]</scope>
    <source>
        <strain evidence="3 4">FDAARGOS_1460</strain>
    </source>
</reference>
<organism evidence="3 4">
    <name type="scientific">Anaerococcus murdochii</name>
    <dbReference type="NCBI Taxonomy" id="411577"/>
    <lineage>
        <taxon>Bacteria</taxon>
        <taxon>Bacillati</taxon>
        <taxon>Bacillota</taxon>
        <taxon>Tissierellia</taxon>
        <taxon>Tissierellales</taxon>
        <taxon>Peptoniphilaceae</taxon>
        <taxon>Anaerococcus</taxon>
    </lineage>
</organism>
<comment type="caution">
    <text evidence="3">The sequence shown here is derived from an EMBL/GenBank/DDBJ whole genome shotgun (WGS) entry which is preliminary data.</text>
</comment>
<sequence>MSIDEKIIGLVADQGVAIAVSVVVLILILTFGKSALKQYEEQKKLDRENFQAEKEIERQERKDDREAQREQTKSLIDLHSQTNEAIIKFTEALKYSDTLLDKHNNCAEENFGELKDGVQDIIGRLDIVQDTTKELATKAMLEEVKQEILKIKRG</sequence>
<keyword evidence="2" id="KW-0472">Membrane</keyword>
<keyword evidence="2" id="KW-0812">Transmembrane</keyword>
<feature type="compositionally biased region" description="Basic and acidic residues" evidence="1">
    <location>
        <begin position="48"/>
        <end position="72"/>
    </location>
</feature>
<evidence type="ECO:0000313" key="3">
    <source>
        <dbReference type="EMBL" id="MBZ2387766.1"/>
    </source>
</evidence>
<feature type="region of interest" description="Disordered" evidence="1">
    <location>
        <begin position="48"/>
        <end position="74"/>
    </location>
</feature>
<accession>A0ABS7T1U6</accession>
<feature type="transmembrane region" description="Helical" evidence="2">
    <location>
        <begin position="16"/>
        <end position="36"/>
    </location>
</feature>
<evidence type="ECO:0000313" key="4">
    <source>
        <dbReference type="Proteomes" id="UP000734271"/>
    </source>
</evidence>
<dbReference type="EMBL" id="JAIPME010000002">
    <property type="protein sequence ID" value="MBZ2387766.1"/>
    <property type="molecule type" value="Genomic_DNA"/>
</dbReference>
<name>A0ABS7T1U6_9FIRM</name>
<protein>
    <submittedName>
        <fullName evidence="3">Uncharacterized protein</fullName>
    </submittedName>
</protein>
<dbReference type="Proteomes" id="UP000734271">
    <property type="component" value="Unassembled WGS sequence"/>
</dbReference>
<evidence type="ECO:0000256" key="2">
    <source>
        <dbReference type="SAM" id="Phobius"/>
    </source>
</evidence>